<evidence type="ECO:0000313" key="11">
    <source>
        <dbReference type="EMBL" id="TDB67013.1"/>
    </source>
</evidence>
<name>A0A4R4KGV9_9BACT</name>
<gene>
    <name evidence="11" type="ORF">EZE20_07825</name>
</gene>
<feature type="binding site" evidence="7">
    <location>
        <position position="430"/>
    </location>
    <ligand>
        <name>substrate</name>
    </ligand>
</feature>
<dbReference type="OrthoDB" id="9777768at2"/>
<keyword evidence="4 9" id="KW-1133">Transmembrane helix</keyword>
<dbReference type="InterPro" id="IPR000917">
    <property type="entry name" value="Sulfatase_N"/>
</dbReference>
<proteinExistence type="predicted"/>
<dbReference type="PANTHER" id="PTHR47371:SF3">
    <property type="entry name" value="PHOSPHOGLYCEROL TRANSFERASE I"/>
    <property type="match status" value="1"/>
</dbReference>
<evidence type="ECO:0000256" key="6">
    <source>
        <dbReference type="PIRSR" id="PIRSR005091-1"/>
    </source>
</evidence>
<evidence type="ECO:0000256" key="4">
    <source>
        <dbReference type="ARBA" id="ARBA00022989"/>
    </source>
</evidence>
<feature type="binding site" evidence="8">
    <location>
        <position position="275"/>
    </location>
    <ligand>
        <name>Mn(2+)</name>
        <dbReference type="ChEBI" id="CHEBI:29035"/>
    </ligand>
</feature>
<feature type="transmembrane region" description="Helical" evidence="9">
    <location>
        <begin position="125"/>
        <end position="149"/>
    </location>
</feature>
<keyword evidence="7" id="KW-0479">Metal-binding</keyword>
<dbReference type="GO" id="GO:0005886">
    <property type="term" value="C:plasma membrane"/>
    <property type="evidence" value="ECO:0007669"/>
    <property type="project" value="UniProtKB-SubCell"/>
</dbReference>
<keyword evidence="7" id="KW-0464">Manganese</keyword>
<evidence type="ECO:0000256" key="3">
    <source>
        <dbReference type="ARBA" id="ARBA00022692"/>
    </source>
</evidence>
<dbReference type="InterPro" id="IPR012160">
    <property type="entry name" value="LtaS-like"/>
</dbReference>
<dbReference type="InterPro" id="IPR017850">
    <property type="entry name" value="Alkaline_phosphatase_core_sf"/>
</dbReference>
<feature type="active site" evidence="6">
    <location>
        <position position="315"/>
    </location>
</feature>
<sequence length="612" mass="68802">MIQRVTFAGILGLTWILFFQFCRLIFFFYQTSHGETSTVSILAEAAWRGLRMDVSFAAYLLVIPVFLLSFTAQNWRWFQTFFWGYSILIAGLIALLVTSDLEIFRAWGFRIDTTPLRYLATPQEAYASMSSSPLLFLVIVFLFLGYLIYKFSVLVINYFLSDFTKTHQLLTPVVFLLLTGSLIIPIRGGLQLAPMNQSAVYFSNQPFANQLAVNPAWNFFSALVNDTGRKDNPFETTSNEYATELISSLFHPVNNSFSLLRQDRQPTNVLLIIWESFTAKAVGSLGGLPDITPQFDSLTKEGLLFSSIYASGDRSDKGLVALLSGFPAQPITSIITIPTKTASLPSLPRQFKSANYQTSFYYGGETEFANIKSFLLQQGFDRIVDKKEFNPADMNSKWGAHDHVVFERLLNDLDSQKAPFFSTIFTLSSHEPFEVPAAQAIAGTDVEHKFLNSLHYTDASLGEFIRKAKTKKWWQNTLVIIIADHGHPLPKNKISKHSQFHIPMLWLGGALIPSGEICDSLGSQIDLAATVLGQLHLSTKDFRWSNDLFLPARTPFAYYSFNNGFGWTNPGGHVVFDNIGKRETEKEGVLSAHDVKLGQAYQQLVFADFLNR</sequence>
<feature type="transmembrane region" description="Helical" evidence="9">
    <location>
        <begin position="6"/>
        <end position="29"/>
    </location>
</feature>
<dbReference type="Gene3D" id="3.40.720.10">
    <property type="entry name" value="Alkaline Phosphatase, subunit A"/>
    <property type="match status" value="1"/>
</dbReference>
<feature type="domain" description="Sulfatase N-terminal" evidence="10">
    <location>
        <begin position="268"/>
        <end position="535"/>
    </location>
</feature>
<evidence type="ECO:0000256" key="7">
    <source>
        <dbReference type="PIRSR" id="PIRSR005091-2"/>
    </source>
</evidence>
<comment type="caution">
    <text evidence="11">The sequence shown here is derived from an EMBL/GenBank/DDBJ whole genome shotgun (WGS) entry which is preliminary data.</text>
</comment>
<evidence type="ECO:0000313" key="12">
    <source>
        <dbReference type="Proteomes" id="UP000295706"/>
    </source>
</evidence>
<keyword evidence="5 9" id="KW-0472">Membrane</keyword>
<evidence type="ECO:0000256" key="1">
    <source>
        <dbReference type="ARBA" id="ARBA00004651"/>
    </source>
</evidence>
<feature type="transmembrane region" description="Helical" evidence="9">
    <location>
        <begin position="82"/>
        <end position="104"/>
    </location>
</feature>
<feature type="binding site" evidence="8">
    <location>
        <position position="484"/>
    </location>
    <ligand>
        <name>Mn(2+)</name>
        <dbReference type="ChEBI" id="CHEBI:29035"/>
    </ligand>
</feature>
<protein>
    <submittedName>
        <fullName evidence="11">Alkaline phosphatase family protein</fullName>
    </submittedName>
</protein>
<feature type="transmembrane region" description="Helical" evidence="9">
    <location>
        <begin position="50"/>
        <end position="70"/>
    </location>
</feature>
<reference evidence="11 12" key="1">
    <citation type="submission" date="2019-02" db="EMBL/GenBank/DDBJ databases">
        <title>Arundinibacter roseus gen. nov., sp. nov., a new member of the family Cytophagaceae.</title>
        <authorList>
            <person name="Szuroczki S."/>
            <person name="Khayer B."/>
            <person name="Sproer C."/>
            <person name="Toumi M."/>
            <person name="Szabo A."/>
            <person name="Felfoldi T."/>
            <person name="Schumann P."/>
            <person name="Toth E."/>
        </authorList>
    </citation>
    <scope>NUCLEOTIDE SEQUENCE [LARGE SCALE GENOMIC DNA]</scope>
    <source>
        <strain evidence="11 12">DMA-k-7a</strain>
    </source>
</reference>
<accession>A0A4R4KGV9</accession>
<dbReference type="RefSeq" id="WP_132116231.1">
    <property type="nucleotide sequence ID" value="NZ_SMJU01000004.1"/>
</dbReference>
<evidence type="ECO:0000256" key="8">
    <source>
        <dbReference type="PIRSR" id="PIRSR005091-3"/>
    </source>
</evidence>
<dbReference type="SUPFAM" id="SSF53649">
    <property type="entry name" value="Alkaline phosphatase-like"/>
    <property type="match status" value="1"/>
</dbReference>
<evidence type="ECO:0000256" key="9">
    <source>
        <dbReference type="SAM" id="Phobius"/>
    </source>
</evidence>
<feature type="binding site" evidence="8">
    <location>
        <position position="485"/>
    </location>
    <ligand>
        <name>Mn(2+)</name>
        <dbReference type="ChEBI" id="CHEBI:29035"/>
    </ligand>
</feature>
<keyword evidence="12" id="KW-1185">Reference proteome</keyword>
<keyword evidence="3 9" id="KW-0812">Transmembrane</keyword>
<feature type="transmembrane region" description="Helical" evidence="9">
    <location>
        <begin position="169"/>
        <end position="186"/>
    </location>
</feature>
<dbReference type="Pfam" id="PF00884">
    <property type="entry name" value="Sulfatase"/>
    <property type="match status" value="1"/>
</dbReference>
<dbReference type="Proteomes" id="UP000295706">
    <property type="component" value="Unassembled WGS sequence"/>
</dbReference>
<dbReference type="EMBL" id="SMJU01000004">
    <property type="protein sequence ID" value="TDB67013.1"/>
    <property type="molecule type" value="Genomic_DNA"/>
</dbReference>
<evidence type="ECO:0000259" key="10">
    <source>
        <dbReference type="Pfam" id="PF00884"/>
    </source>
</evidence>
<dbReference type="GO" id="GO:0046872">
    <property type="term" value="F:metal ion binding"/>
    <property type="evidence" value="ECO:0007669"/>
    <property type="project" value="UniProtKB-KW"/>
</dbReference>
<dbReference type="CDD" id="cd16015">
    <property type="entry name" value="LTA_synthase"/>
    <property type="match status" value="1"/>
</dbReference>
<dbReference type="AlphaFoldDB" id="A0A4R4KGV9"/>
<dbReference type="InterPro" id="IPR050448">
    <property type="entry name" value="OpgB/LTA_synthase_biosynth"/>
</dbReference>
<dbReference type="PANTHER" id="PTHR47371">
    <property type="entry name" value="LIPOTEICHOIC ACID SYNTHASE"/>
    <property type="match status" value="1"/>
</dbReference>
<evidence type="ECO:0000256" key="5">
    <source>
        <dbReference type="ARBA" id="ARBA00023136"/>
    </source>
</evidence>
<keyword evidence="2" id="KW-1003">Cell membrane</keyword>
<evidence type="ECO:0000256" key="2">
    <source>
        <dbReference type="ARBA" id="ARBA00022475"/>
    </source>
</evidence>
<dbReference type="PIRSF" id="PIRSF005091">
    <property type="entry name" value="Mmb_sulf_HI1246"/>
    <property type="match status" value="1"/>
</dbReference>
<comment type="subcellular location">
    <subcellularLocation>
        <location evidence="1">Cell membrane</location>
        <topology evidence="1">Multi-pass membrane protein</topology>
    </subcellularLocation>
</comment>
<organism evidence="11 12">
    <name type="scientific">Arundinibacter roseus</name>
    <dbReference type="NCBI Taxonomy" id="2070510"/>
    <lineage>
        <taxon>Bacteria</taxon>
        <taxon>Pseudomonadati</taxon>
        <taxon>Bacteroidota</taxon>
        <taxon>Cytophagia</taxon>
        <taxon>Cytophagales</taxon>
        <taxon>Spirosomataceae</taxon>
        <taxon>Arundinibacter</taxon>
    </lineage>
</organism>